<feature type="transmembrane region" description="Helical" evidence="8">
    <location>
        <begin position="992"/>
        <end position="1014"/>
    </location>
</feature>
<dbReference type="STRING" id="5217.A0A4Q1BLG6"/>
<dbReference type="SUPFAM" id="SSF52540">
    <property type="entry name" value="P-loop containing nucleoside triphosphate hydrolases"/>
    <property type="match status" value="1"/>
</dbReference>
<feature type="transmembrane region" description="Helical" evidence="8">
    <location>
        <begin position="877"/>
        <end position="899"/>
    </location>
</feature>
<dbReference type="GO" id="GO:0016020">
    <property type="term" value="C:membrane"/>
    <property type="evidence" value="ECO:0007669"/>
    <property type="project" value="UniProtKB-SubCell"/>
</dbReference>
<dbReference type="PROSITE" id="PS50893">
    <property type="entry name" value="ABC_TRANSPORTER_2"/>
    <property type="match status" value="1"/>
</dbReference>
<evidence type="ECO:0000256" key="2">
    <source>
        <dbReference type="ARBA" id="ARBA00022448"/>
    </source>
</evidence>
<comment type="caution">
    <text evidence="11">The sequence shown here is derived from an EMBL/GenBank/DDBJ whole genome shotgun (WGS) entry which is preliminary data.</text>
</comment>
<sequence>MYLSKLPTLSSLVLLITLARPTIALTCSNYGNLSSSGDSCYCPPGFNPSGTTNDVNTPNDCSLPVCGGSLYSPGKSVSGGSTGLGQLTGCRCDDGWTGLGCTVCQSSKACTSSLSSYLNTTQTSSALNTSLTCSNVPTVYSSSQMSCSVIQPLLQSLFPGQTDLSMTRSLNSSLTPGGTNVLEKVGLTNGDNQLWAQVWYNGTEQFYCFANECDQDISQMDGQGNSSKWTCPNLKCGCRPGTTFCGGGESTSQNITGAIDVLSGPLVVDCSDDGQCTFQQSLLKSLFGANGLQLSSCSYGECVEQYIIDQSLGLSPTFSTSSGGLSGGVIAGLAVVGIIVFLILLLVIWGVISRYRARRNLLVGGNIPKSGGVGIKWFGIDYEVKPSSSKFTSRTLSWIKGSGRIRRDEEENTHLTASRKIILQNISGQLPPGGFCCILGPSGAGKSTLIDILAGKRKTGQVTGQVQFSNSDERKIKIGYVDQSDVLSPTSTVLETLLFAAHLRLPENIPKDIKDRRVQTVLEQLNMNDIAHTRIGSIESRGISGGEMRRVSIGIELVSNPDVLILDEPTSGLDSVSAYRLINLLKNLSEDKENETTIIASIHQPSSALYHSFTQVCLLSKGKLLYFGQGGNAPAEFFAGKGKPCPQGYNIADHLLDLASGQMDGLSLGSSIMAGSILGSEIEREVDNGDSSTVGNEVRLEKGDTTPSFRTREEKEMINLEPMGDKRKRRWWPEEHCATSFLTQIEVLSGREWKNQKRDKTLLIAHISLACILGVFAGGLYYKVSLTIAGFQNRIGSLFFLGSLIAFSSLSALYNLVEVRGLFLRERSGGFYTSQAWLLSRIIFDLIPLRLVPTIIVGVIVYFMVGLAHEAARFFKFLLILVEFSLAMTLWNFLLACLFRHGGVAILLSSLCNLFLMTYAGFFVNIEQIPPVLRWLRYFSTLGYTLEALSVNEVGSGLQIIDTLGGVPIQISAELIMNTLFGFDLKHYYRNVLVLFAFIAGFGVLLILTVVYILRERR</sequence>
<dbReference type="InterPro" id="IPR050352">
    <property type="entry name" value="ABCG_transporters"/>
</dbReference>
<dbReference type="GO" id="GO:0140359">
    <property type="term" value="F:ABC-type transporter activity"/>
    <property type="evidence" value="ECO:0007669"/>
    <property type="project" value="InterPro"/>
</dbReference>
<dbReference type="GO" id="GO:0005524">
    <property type="term" value="F:ATP binding"/>
    <property type="evidence" value="ECO:0007669"/>
    <property type="project" value="UniProtKB-KW"/>
</dbReference>
<evidence type="ECO:0000256" key="6">
    <source>
        <dbReference type="ARBA" id="ARBA00022989"/>
    </source>
</evidence>
<dbReference type="Pfam" id="PF00005">
    <property type="entry name" value="ABC_tran"/>
    <property type="match status" value="1"/>
</dbReference>
<dbReference type="PANTHER" id="PTHR48041:SF139">
    <property type="entry name" value="PROTEIN SCARLET"/>
    <property type="match status" value="1"/>
</dbReference>
<feature type="chain" id="PRO_5020724552" description="ABC transporter domain-containing protein" evidence="9">
    <location>
        <begin position="25"/>
        <end position="1018"/>
    </location>
</feature>
<evidence type="ECO:0000256" key="4">
    <source>
        <dbReference type="ARBA" id="ARBA00022741"/>
    </source>
</evidence>
<dbReference type="EMBL" id="SDIL01000046">
    <property type="protein sequence ID" value="RXK38530.1"/>
    <property type="molecule type" value="Genomic_DNA"/>
</dbReference>
<keyword evidence="4" id="KW-0547">Nucleotide-binding</keyword>
<dbReference type="InterPro" id="IPR017871">
    <property type="entry name" value="ABC_transporter-like_CS"/>
</dbReference>
<dbReference type="Pfam" id="PF01061">
    <property type="entry name" value="ABC2_membrane"/>
    <property type="match status" value="1"/>
</dbReference>
<evidence type="ECO:0000313" key="12">
    <source>
        <dbReference type="Proteomes" id="UP000289152"/>
    </source>
</evidence>
<protein>
    <recommendedName>
        <fullName evidence="10">ABC transporter domain-containing protein</fullName>
    </recommendedName>
</protein>
<feature type="transmembrane region" description="Helical" evidence="8">
    <location>
        <begin position="761"/>
        <end position="782"/>
    </location>
</feature>
<feature type="transmembrane region" description="Helical" evidence="8">
    <location>
        <begin position="906"/>
        <end position="926"/>
    </location>
</feature>
<keyword evidence="12" id="KW-1185">Reference proteome</keyword>
<dbReference type="GO" id="GO:0016887">
    <property type="term" value="F:ATP hydrolysis activity"/>
    <property type="evidence" value="ECO:0007669"/>
    <property type="project" value="InterPro"/>
</dbReference>
<dbReference type="InterPro" id="IPR013525">
    <property type="entry name" value="ABC2_TM"/>
</dbReference>
<comment type="subcellular location">
    <subcellularLocation>
        <location evidence="1">Membrane</location>
        <topology evidence="1">Multi-pass membrane protein</topology>
    </subcellularLocation>
</comment>
<dbReference type="PROSITE" id="PS00211">
    <property type="entry name" value="ABC_TRANSPORTER_1"/>
    <property type="match status" value="1"/>
</dbReference>
<feature type="signal peptide" evidence="9">
    <location>
        <begin position="1"/>
        <end position="24"/>
    </location>
</feature>
<keyword evidence="6 8" id="KW-1133">Transmembrane helix</keyword>
<evidence type="ECO:0000256" key="9">
    <source>
        <dbReference type="SAM" id="SignalP"/>
    </source>
</evidence>
<dbReference type="InParanoid" id="A0A4Q1BLG6"/>
<evidence type="ECO:0000256" key="5">
    <source>
        <dbReference type="ARBA" id="ARBA00022840"/>
    </source>
</evidence>
<evidence type="ECO:0000256" key="3">
    <source>
        <dbReference type="ARBA" id="ARBA00022692"/>
    </source>
</evidence>
<dbReference type="InterPro" id="IPR003439">
    <property type="entry name" value="ABC_transporter-like_ATP-bd"/>
</dbReference>
<evidence type="ECO:0000256" key="7">
    <source>
        <dbReference type="ARBA" id="ARBA00023136"/>
    </source>
</evidence>
<reference evidence="11 12" key="1">
    <citation type="submission" date="2016-06" db="EMBL/GenBank/DDBJ databases">
        <title>Evolution of pathogenesis and genome organization in the Tremellales.</title>
        <authorList>
            <person name="Cuomo C."/>
            <person name="Litvintseva A."/>
            <person name="Heitman J."/>
            <person name="Chen Y."/>
            <person name="Sun S."/>
            <person name="Springer D."/>
            <person name="Dromer F."/>
            <person name="Young S."/>
            <person name="Zeng Q."/>
            <person name="Chapman S."/>
            <person name="Gujja S."/>
            <person name="Saif S."/>
            <person name="Birren B."/>
        </authorList>
    </citation>
    <scope>NUCLEOTIDE SEQUENCE [LARGE SCALE GENOMIC DNA]</scope>
    <source>
        <strain evidence="11 12">ATCC 28783</strain>
    </source>
</reference>
<dbReference type="Proteomes" id="UP000289152">
    <property type="component" value="Unassembled WGS sequence"/>
</dbReference>
<keyword evidence="7 8" id="KW-0472">Membrane</keyword>
<evidence type="ECO:0000256" key="1">
    <source>
        <dbReference type="ARBA" id="ARBA00004141"/>
    </source>
</evidence>
<dbReference type="PANTHER" id="PTHR48041">
    <property type="entry name" value="ABC TRANSPORTER G FAMILY MEMBER 28"/>
    <property type="match status" value="1"/>
</dbReference>
<feature type="transmembrane region" description="Helical" evidence="8">
    <location>
        <begin position="794"/>
        <end position="817"/>
    </location>
</feature>
<gene>
    <name evidence="11" type="ORF">M231_04162</name>
</gene>
<keyword evidence="3 8" id="KW-0812">Transmembrane</keyword>
<evidence type="ECO:0000256" key="8">
    <source>
        <dbReference type="SAM" id="Phobius"/>
    </source>
</evidence>
<dbReference type="AlphaFoldDB" id="A0A4Q1BLG6"/>
<dbReference type="VEuPathDB" id="FungiDB:TREMEDRAFT_11831"/>
<proteinExistence type="predicted"/>
<keyword evidence="2" id="KW-0813">Transport</keyword>
<dbReference type="InterPro" id="IPR003593">
    <property type="entry name" value="AAA+_ATPase"/>
</dbReference>
<dbReference type="InterPro" id="IPR027417">
    <property type="entry name" value="P-loop_NTPase"/>
</dbReference>
<keyword evidence="5" id="KW-0067">ATP-binding</keyword>
<dbReference type="Gene3D" id="3.40.50.300">
    <property type="entry name" value="P-loop containing nucleotide triphosphate hydrolases"/>
    <property type="match status" value="1"/>
</dbReference>
<dbReference type="SMART" id="SM00382">
    <property type="entry name" value="AAA"/>
    <property type="match status" value="1"/>
</dbReference>
<feature type="domain" description="ABC transporter" evidence="10">
    <location>
        <begin position="405"/>
        <end position="655"/>
    </location>
</feature>
<accession>A0A4Q1BLG6</accession>
<keyword evidence="9" id="KW-0732">Signal</keyword>
<evidence type="ECO:0000259" key="10">
    <source>
        <dbReference type="PROSITE" id="PS50893"/>
    </source>
</evidence>
<evidence type="ECO:0000313" key="11">
    <source>
        <dbReference type="EMBL" id="RXK38530.1"/>
    </source>
</evidence>
<feature type="transmembrane region" description="Helical" evidence="8">
    <location>
        <begin position="838"/>
        <end position="865"/>
    </location>
</feature>
<organism evidence="11 12">
    <name type="scientific">Tremella mesenterica</name>
    <name type="common">Jelly fungus</name>
    <dbReference type="NCBI Taxonomy" id="5217"/>
    <lineage>
        <taxon>Eukaryota</taxon>
        <taxon>Fungi</taxon>
        <taxon>Dikarya</taxon>
        <taxon>Basidiomycota</taxon>
        <taxon>Agaricomycotina</taxon>
        <taxon>Tremellomycetes</taxon>
        <taxon>Tremellales</taxon>
        <taxon>Tremellaceae</taxon>
        <taxon>Tremella</taxon>
    </lineage>
</organism>
<dbReference type="OrthoDB" id="66620at2759"/>
<feature type="transmembrane region" description="Helical" evidence="8">
    <location>
        <begin position="329"/>
        <end position="352"/>
    </location>
</feature>
<name>A0A4Q1BLG6_TREME</name>